<dbReference type="AlphaFoldDB" id="A0A9Q4C453"/>
<accession>A0A9Q4C453</accession>
<dbReference type="Proteomes" id="UP001149411">
    <property type="component" value="Unassembled WGS sequence"/>
</dbReference>
<dbReference type="RefSeq" id="WP_266086763.1">
    <property type="nucleotide sequence ID" value="NZ_RKLV01000005.1"/>
</dbReference>
<dbReference type="EMBL" id="RKLV01000005">
    <property type="protein sequence ID" value="MCX2818923.1"/>
    <property type="molecule type" value="Genomic_DNA"/>
</dbReference>
<gene>
    <name evidence="2" type="ORF">EGH25_06115</name>
</gene>
<dbReference type="PROSITE" id="PS51257">
    <property type="entry name" value="PROKAR_LIPOPROTEIN"/>
    <property type="match status" value="1"/>
</dbReference>
<evidence type="ECO:0000256" key="1">
    <source>
        <dbReference type="SAM" id="MobiDB-lite"/>
    </source>
</evidence>
<feature type="region of interest" description="Disordered" evidence="1">
    <location>
        <begin position="18"/>
        <end position="50"/>
    </location>
</feature>
<evidence type="ECO:0000313" key="3">
    <source>
        <dbReference type="Proteomes" id="UP001149411"/>
    </source>
</evidence>
<protein>
    <submittedName>
        <fullName evidence="2">Uncharacterized protein</fullName>
    </submittedName>
</protein>
<reference evidence="2" key="1">
    <citation type="submission" date="2022-09" db="EMBL/GenBank/DDBJ databases">
        <title>Haloadaptaus new haloarchaeum isolated from saline soil.</title>
        <authorList>
            <person name="Duran-Viseras A."/>
            <person name="Sanchez-Porro C."/>
            <person name="Ventosa A."/>
        </authorList>
    </citation>
    <scope>NUCLEOTIDE SEQUENCE</scope>
    <source>
        <strain evidence="2">F3-133</strain>
    </source>
</reference>
<name>A0A9Q4C453_9EURY</name>
<evidence type="ECO:0000313" key="2">
    <source>
        <dbReference type="EMBL" id="MCX2818923.1"/>
    </source>
</evidence>
<proteinExistence type="predicted"/>
<keyword evidence="3" id="KW-1185">Reference proteome</keyword>
<comment type="caution">
    <text evidence="2">The sequence shown here is derived from an EMBL/GenBank/DDBJ whole genome shotgun (WGS) entry which is preliminary data.</text>
</comment>
<feature type="compositionally biased region" description="Acidic residues" evidence="1">
    <location>
        <begin position="21"/>
        <end position="36"/>
    </location>
</feature>
<sequence>MPTRRSFLAGSAGVLTGCLGDDGDNETNESDDEGEADFAVTTSKNTVEPPRDTVEVTLTNEGDGYGGYNPYWSIYRRIGDGWRFVAPVKRTLRAPFLSAGSEETRTFTVDNTDHEARGQNEEGGWTFWGLNPGRYAVEPANGMYAEFDVEGEPPDFSDTTVSYGIRNEDAQTVIYAEEELRDPEPSIRVTRTDADGVNLVEEQLNQLGAVRDAVLHANGEAVVYTDDAATVYAYLQRYASERSYETEDEEPVVFRYEGESYRVEWLDTD</sequence>
<organism evidence="2 3">
    <name type="scientific">Halorutilus salinus</name>
    <dbReference type="NCBI Taxonomy" id="2487751"/>
    <lineage>
        <taxon>Archaea</taxon>
        <taxon>Methanobacteriati</taxon>
        <taxon>Methanobacteriota</taxon>
        <taxon>Stenosarchaea group</taxon>
        <taxon>Halobacteria</taxon>
        <taxon>Halorutilales</taxon>
        <taxon>Halorutilaceae</taxon>
        <taxon>Halorutilus</taxon>
    </lineage>
</organism>